<gene>
    <name evidence="4" type="ORF">HaLaN_03501</name>
</gene>
<dbReference type="PRINTS" id="PR00380">
    <property type="entry name" value="KINESINHEAVY"/>
</dbReference>
<dbReference type="AlphaFoldDB" id="A0A699YZG6"/>
<dbReference type="InterPro" id="IPR027640">
    <property type="entry name" value="Kinesin-like_fam"/>
</dbReference>
<accession>A0A699YZG6</accession>
<dbReference type="GO" id="GO:0007018">
    <property type="term" value="P:microtubule-based movement"/>
    <property type="evidence" value="ECO:0007669"/>
    <property type="project" value="InterPro"/>
</dbReference>
<comment type="caution">
    <text evidence="4">The sequence shown here is derived from an EMBL/GenBank/DDBJ whole genome shotgun (WGS) entry which is preliminary data.</text>
</comment>
<dbReference type="InterPro" id="IPR001752">
    <property type="entry name" value="Kinesin_motor_dom"/>
</dbReference>
<evidence type="ECO:0000259" key="3">
    <source>
        <dbReference type="PROSITE" id="PS50067"/>
    </source>
</evidence>
<dbReference type="PROSITE" id="PS50067">
    <property type="entry name" value="KINESIN_MOTOR_2"/>
    <property type="match status" value="1"/>
</dbReference>
<dbReference type="InterPro" id="IPR036961">
    <property type="entry name" value="Kinesin_motor_dom_sf"/>
</dbReference>
<proteinExistence type="inferred from homology"/>
<feature type="domain" description="Kinesin motor" evidence="3">
    <location>
        <begin position="1"/>
        <end position="143"/>
    </location>
</feature>
<dbReference type="Gene3D" id="3.40.850.10">
    <property type="entry name" value="Kinesin motor domain"/>
    <property type="match status" value="1"/>
</dbReference>
<reference evidence="4 5" key="1">
    <citation type="submission" date="2020-02" db="EMBL/GenBank/DDBJ databases">
        <title>Draft genome sequence of Haematococcus lacustris strain NIES-144.</title>
        <authorList>
            <person name="Morimoto D."/>
            <person name="Nakagawa S."/>
            <person name="Yoshida T."/>
            <person name="Sawayama S."/>
        </authorList>
    </citation>
    <scope>NUCLEOTIDE SEQUENCE [LARGE SCALE GENOMIC DNA]</scope>
    <source>
        <strain evidence="4 5">NIES-144</strain>
    </source>
</reference>
<comment type="caution">
    <text evidence="2">Lacks conserved residue(s) required for the propagation of feature annotation.</text>
</comment>
<dbReference type="GO" id="GO:0008017">
    <property type="term" value="F:microtubule binding"/>
    <property type="evidence" value="ECO:0007669"/>
    <property type="project" value="InterPro"/>
</dbReference>
<keyword evidence="5" id="KW-1185">Reference proteome</keyword>
<evidence type="ECO:0000313" key="4">
    <source>
        <dbReference type="EMBL" id="GFH08522.1"/>
    </source>
</evidence>
<organism evidence="4 5">
    <name type="scientific">Haematococcus lacustris</name>
    <name type="common">Green alga</name>
    <name type="synonym">Haematococcus pluvialis</name>
    <dbReference type="NCBI Taxonomy" id="44745"/>
    <lineage>
        <taxon>Eukaryota</taxon>
        <taxon>Viridiplantae</taxon>
        <taxon>Chlorophyta</taxon>
        <taxon>core chlorophytes</taxon>
        <taxon>Chlorophyceae</taxon>
        <taxon>CS clade</taxon>
        <taxon>Chlamydomonadales</taxon>
        <taxon>Haematococcaceae</taxon>
        <taxon>Haematococcus</taxon>
    </lineage>
</organism>
<sequence>MALLTKAANARASSATAMNATSSRSHSVFVLNITGNHAGSSSRLTGALCLVDLAGSERLDRSKAEGACKAEACSINSTLASLGDLFEALARRQQHIPYRNSKLTYLLKPCLSPGGKVLFMCHVGPEDASAYESLTTLRFATKV</sequence>
<evidence type="ECO:0000313" key="5">
    <source>
        <dbReference type="Proteomes" id="UP000485058"/>
    </source>
</evidence>
<dbReference type="Proteomes" id="UP000485058">
    <property type="component" value="Unassembled WGS sequence"/>
</dbReference>
<dbReference type="GO" id="GO:0003777">
    <property type="term" value="F:microtubule motor activity"/>
    <property type="evidence" value="ECO:0007669"/>
    <property type="project" value="InterPro"/>
</dbReference>
<evidence type="ECO:0000256" key="2">
    <source>
        <dbReference type="PROSITE-ProRule" id="PRU00283"/>
    </source>
</evidence>
<dbReference type="GO" id="GO:0005524">
    <property type="term" value="F:ATP binding"/>
    <property type="evidence" value="ECO:0007669"/>
    <property type="project" value="InterPro"/>
</dbReference>
<dbReference type="SUPFAM" id="SSF52540">
    <property type="entry name" value="P-loop containing nucleoside triphosphate hydrolases"/>
    <property type="match status" value="1"/>
</dbReference>
<dbReference type="EMBL" id="BLLF01000166">
    <property type="protein sequence ID" value="GFH08522.1"/>
    <property type="molecule type" value="Genomic_DNA"/>
</dbReference>
<dbReference type="SMART" id="SM00129">
    <property type="entry name" value="KISc"/>
    <property type="match status" value="1"/>
</dbReference>
<dbReference type="PANTHER" id="PTHR47972">
    <property type="entry name" value="KINESIN-LIKE PROTEIN KLP-3"/>
    <property type="match status" value="1"/>
</dbReference>
<comment type="similarity">
    <text evidence="2">Belongs to the TRAFAC class myosin-kinesin ATPase superfamily. Kinesin family.</text>
</comment>
<keyword evidence="1" id="KW-0505">Motor protein</keyword>
<dbReference type="Pfam" id="PF00225">
    <property type="entry name" value="Kinesin"/>
    <property type="match status" value="1"/>
</dbReference>
<evidence type="ECO:0000256" key="1">
    <source>
        <dbReference type="ARBA" id="ARBA00023175"/>
    </source>
</evidence>
<protein>
    <submittedName>
        <fullName evidence="4">Type C1 kinesin-like protein</fullName>
    </submittedName>
</protein>
<name>A0A699YZG6_HAELA</name>
<dbReference type="InterPro" id="IPR027417">
    <property type="entry name" value="P-loop_NTPase"/>
</dbReference>